<dbReference type="PANTHER" id="PTHR43002">
    <property type="entry name" value="GLYCOGEN DEBRANCHING ENZYME"/>
    <property type="match status" value="1"/>
</dbReference>
<evidence type="ECO:0000256" key="4">
    <source>
        <dbReference type="SAM" id="MobiDB-lite"/>
    </source>
</evidence>
<dbReference type="SUPFAM" id="SSF51011">
    <property type="entry name" value="Glycosyl hydrolase domain"/>
    <property type="match status" value="1"/>
</dbReference>
<sequence>MNSTINLQGKSFPLGATVYPNGVNFSIFSKHSTAVELLFFDRVDAPQPSRVVPLNPRINKVYHYWHIFVPGITAGQIYGYRVYGPFNPEKGLRFDPDKVLLDPYGKCIARPSSYSREATSQPGDNTATAFKSVVTDLSTYDWEGDLPLQRPFIKTVVYEMHVGGFTRHPSSGVTPTRRGTYAGLIEKIPYLKDLGITAVELLPVFAFDEQDGPVGLGNYWGYSPISFFAPHPGYSSRPDPLGAIDEFRDMVKALHQAGIEVLLDVVYNHTAEGGASGPTFCFRGLANRSYYILEENQAFYANYTGCGNTLNANEPICRRMILDSLRYWVSEMHIDGFRFDLASILARDEQGHPLASPPILWDIESDPVLANIKLIAEAWDAAGLYQVGSFIGDSWQEWNGRFRDDVRAFVKGDKGMVQSLAYRLTGSPDMYQHEEREAEQSVNFITCHDGFTLNDLVSYNAKHNEPNKEDNRDGANNNLSWNCGVEGPSEDPTIERLRDRQIKNCLTLTLLAIGTPMLLMGDEVRRTQLGNNNAYCQNNDISWFDWSRLSQYSHIHRFTKQLIALRLNQDLPIERLDMTLNELLRQQRVQWHGIHLDSPDWSHDSHTLAATIHLLDDQFILHLMINAYWEALTFEIPSINNGYGSWRRCIDTFLDSPDDVCEWAKAPLIHDSNYRVEARSIVLLFTKAL</sequence>
<evidence type="ECO:0000259" key="5">
    <source>
        <dbReference type="SMART" id="SM00642"/>
    </source>
</evidence>
<evidence type="ECO:0000256" key="2">
    <source>
        <dbReference type="ARBA" id="ARBA00022801"/>
    </source>
</evidence>
<comment type="caution">
    <text evidence="6">The sequence shown here is derived from an EMBL/GenBank/DDBJ whole genome shotgun (WGS) entry which is preliminary data.</text>
</comment>
<dbReference type="Pfam" id="PF02922">
    <property type="entry name" value="CBM_48"/>
    <property type="match status" value="1"/>
</dbReference>
<dbReference type="InterPro" id="IPR006047">
    <property type="entry name" value="GH13_cat_dom"/>
</dbReference>
<dbReference type="InterPro" id="IPR014756">
    <property type="entry name" value="Ig_E-set"/>
</dbReference>
<dbReference type="Pfam" id="PF00128">
    <property type="entry name" value="Alpha-amylase"/>
    <property type="match status" value="1"/>
</dbReference>
<proteinExistence type="inferred from homology"/>
<organism evidence="6">
    <name type="scientific">Oscillatoriales cyanobacterium SpSt-418</name>
    <dbReference type="NCBI Taxonomy" id="2282169"/>
    <lineage>
        <taxon>Bacteria</taxon>
        <taxon>Bacillati</taxon>
        <taxon>Cyanobacteriota</taxon>
        <taxon>Cyanophyceae</taxon>
        <taxon>Oscillatoriophycideae</taxon>
        <taxon>Oscillatoriales</taxon>
    </lineage>
</organism>
<comment type="similarity">
    <text evidence="1">Belongs to the glycosyl hydrolase 13 family.</text>
</comment>
<accession>A0A7C3PIA7</accession>
<dbReference type="Gene3D" id="2.60.40.10">
    <property type="entry name" value="Immunoglobulins"/>
    <property type="match status" value="1"/>
</dbReference>
<dbReference type="InterPro" id="IPR004193">
    <property type="entry name" value="Glyco_hydro_13_N"/>
</dbReference>
<protein>
    <submittedName>
        <fullName evidence="6">Glycogen debranching enzyme GlgX</fullName>
    </submittedName>
</protein>
<dbReference type="Gene3D" id="3.20.20.80">
    <property type="entry name" value="Glycosidases"/>
    <property type="match status" value="1"/>
</dbReference>
<feature type="compositionally biased region" description="Basic and acidic residues" evidence="4">
    <location>
        <begin position="462"/>
        <end position="473"/>
    </location>
</feature>
<evidence type="ECO:0000313" key="6">
    <source>
        <dbReference type="EMBL" id="HFN00160.1"/>
    </source>
</evidence>
<name>A0A7C3PIA7_9CYAN</name>
<keyword evidence="2" id="KW-0378">Hydrolase</keyword>
<dbReference type="CDD" id="cd11326">
    <property type="entry name" value="AmyAc_Glg_debranch"/>
    <property type="match status" value="1"/>
</dbReference>
<dbReference type="InterPro" id="IPR017853">
    <property type="entry name" value="GH"/>
</dbReference>
<dbReference type="CDD" id="cd02856">
    <property type="entry name" value="E_set_GDE_Isoamylase_N"/>
    <property type="match status" value="1"/>
</dbReference>
<reference evidence="6" key="1">
    <citation type="journal article" date="2020" name="mSystems">
        <title>Genome- and Community-Level Interaction Insights into Carbon Utilization and Element Cycling Functions of Hydrothermarchaeota in Hydrothermal Sediment.</title>
        <authorList>
            <person name="Zhou Z."/>
            <person name="Liu Y."/>
            <person name="Xu W."/>
            <person name="Pan J."/>
            <person name="Luo Z.H."/>
            <person name="Li M."/>
        </authorList>
    </citation>
    <scope>NUCLEOTIDE SEQUENCE [LARGE SCALE GENOMIC DNA]</scope>
    <source>
        <strain evidence="6">SpSt-418</strain>
    </source>
</reference>
<keyword evidence="3" id="KW-0326">Glycosidase</keyword>
<feature type="domain" description="Glycosyl hydrolase family 13 catalytic" evidence="5">
    <location>
        <begin position="159"/>
        <end position="566"/>
    </location>
</feature>
<evidence type="ECO:0000256" key="3">
    <source>
        <dbReference type="ARBA" id="ARBA00023295"/>
    </source>
</evidence>
<dbReference type="AlphaFoldDB" id="A0A7C3PIA7"/>
<gene>
    <name evidence="6" type="primary">glgX</name>
    <name evidence="6" type="ORF">ENR64_20855</name>
</gene>
<dbReference type="GO" id="GO:0005980">
    <property type="term" value="P:glycogen catabolic process"/>
    <property type="evidence" value="ECO:0007669"/>
    <property type="project" value="InterPro"/>
</dbReference>
<dbReference type="InterPro" id="IPR044505">
    <property type="entry name" value="GlgX_Isoamylase_N_E_set"/>
</dbReference>
<dbReference type="InterPro" id="IPR013780">
    <property type="entry name" value="Glyco_hydro_b"/>
</dbReference>
<evidence type="ECO:0000256" key="1">
    <source>
        <dbReference type="ARBA" id="ARBA00008061"/>
    </source>
</evidence>
<dbReference type="InterPro" id="IPR013783">
    <property type="entry name" value="Ig-like_fold"/>
</dbReference>
<dbReference type="Gene3D" id="2.60.40.1180">
    <property type="entry name" value="Golgi alpha-mannosidase II"/>
    <property type="match status" value="1"/>
</dbReference>
<dbReference type="NCBIfam" id="TIGR02100">
    <property type="entry name" value="glgX_debranch"/>
    <property type="match status" value="1"/>
</dbReference>
<dbReference type="SUPFAM" id="SSF81296">
    <property type="entry name" value="E set domains"/>
    <property type="match status" value="1"/>
</dbReference>
<dbReference type="SMART" id="SM00642">
    <property type="entry name" value="Aamy"/>
    <property type="match status" value="1"/>
</dbReference>
<feature type="region of interest" description="Disordered" evidence="4">
    <location>
        <begin position="462"/>
        <end position="492"/>
    </location>
</feature>
<dbReference type="GO" id="GO:0004135">
    <property type="term" value="F:amylo-alpha-1,6-glucosidase activity"/>
    <property type="evidence" value="ECO:0007669"/>
    <property type="project" value="InterPro"/>
</dbReference>
<dbReference type="SUPFAM" id="SSF51445">
    <property type="entry name" value="(Trans)glycosidases"/>
    <property type="match status" value="1"/>
</dbReference>
<dbReference type="InterPro" id="IPR011837">
    <property type="entry name" value="Glycogen_debranch_GlgX"/>
</dbReference>
<dbReference type="EMBL" id="DSRU01000296">
    <property type="protein sequence ID" value="HFN00160.1"/>
    <property type="molecule type" value="Genomic_DNA"/>
</dbReference>